<dbReference type="Pfam" id="PF00069">
    <property type="entry name" value="Pkinase"/>
    <property type="match status" value="1"/>
</dbReference>
<keyword evidence="4" id="KW-0677">Repeat</keyword>
<feature type="chain" id="PRO_5042070103" description="Protein kinase domain-containing protein" evidence="10">
    <location>
        <begin position="22"/>
        <end position="712"/>
    </location>
</feature>
<evidence type="ECO:0000313" key="13">
    <source>
        <dbReference type="Proteomes" id="UP001293593"/>
    </source>
</evidence>
<dbReference type="Gene3D" id="1.10.510.10">
    <property type="entry name" value="Transferase(Phosphotransferase) domain 1"/>
    <property type="match status" value="1"/>
</dbReference>
<evidence type="ECO:0000256" key="10">
    <source>
        <dbReference type="SAM" id="SignalP"/>
    </source>
</evidence>
<dbReference type="EMBL" id="JAWXYG010000011">
    <property type="protein sequence ID" value="KAK4259578.1"/>
    <property type="molecule type" value="Genomic_DNA"/>
</dbReference>
<evidence type="ECO:0000256" key="2">
    <source>
        <dbReference type="ARBA" id="ARBA00022692"/>
    </source>
</evidence>
<evidence type="ECO:0000259" key="11">
    <source>
        <dbReference type="PROSITE" id="PS50011"/>
    </source>
</evidence>
<dbReference type="GO" id="GO:0005524">
    <property type="term" value="F:ATP binding"/>
    <property type="evidence" value="ECO:0007669"/>
    <property type="project" value="InterPro"/>
</dbReference>
<feature type="transmembrane region" description="Helical" evidence="9">
    <location>
        <begin position="353"/>
        <end position="377"/>
    </location>
</feature>
<reference evidence="12" key="1">
    <citation type="submission" date="2023-10" db="EMBL/GenBank/DDBJ databases">
        <title>Chromosome-level genome of the transformable northern wattle, Acacia crassicarpa.</title>
        <authorList>
            <person name="Massaro I."/>
            <person name="Sinha N.R."/>
            <person name="Poethig S."/>
            <person name="Leichty A.R."/>
        </authorList>
    </citation>
    <scope>NUCLEOTIDE SEQUENCE</scope>
    <source>
        <strain evidence="12">Acra3RX</strain>
        <tissue evidence="12">Leaf</tissue>
    </source>
</reference>
<evidence type="ECO:0000256" key="5">
    <source>
        <dbReference type="ARBA" id="ARBA00022989"/>
    </source>
</evidence>
<keyword evidence="1" id="KW-0433">Leucine-rich repeat</keyword>
<keyword evidence="5 9" id="KW-1133">Transmembrane helix</keyword>
<feature type="domain" description="Protein kinase" evidence="11">
    <location>
        <begin position="382"/>
        <end position="685"/>
    </location>
</feature>
<dbReference type="InterPro" id="IPR013210">
    <property type="entry name" value="LRR_N_plant-typ"/>
</dbReference>
<feature type="signal peptide" evidence="10">
    <location>
        <begin position="1"/>
        <end position="21"/>
    </location>
</feature>
<evidence type="ECO:0000256" key="7">
    <source>
        <dbReference type="ARBA" id="ARBA00046288"/>
    </source>
</evidence>
<dbReference type="Pfam" id="PF08263">
    <property type="entry name" value="LRRNT_2"/>
    <property type="match status" value="1"/>
</dbReference>
<dbReference type="FunFam" id="3.30.200.20:FF:000489">
    <property type="entry name" value="Inactive receptor-like serine/threonine-protein kinase"/>
    <property type="match status" value="1"/>
</dbReference>
<dbReference type="GO" id="GO:0004672">
    <property type="term" value="F:protein kinase activity"/>
    <property type="evidence" value="ECO:0007669"/>
    <property type="project" value="InterPro"/>
</dbReference>
<feature type="compositionally biased region" description="Polar residues" evidence="8">
    <location>
        <begin position="332"/>
        <end position="344"/>
    </location>
</feature>
<keyword evidence="3 10" id="KW-0732">Signal</keyword>
<dbReference type="FunFam" id="3.80.10.10:FF:000129">
    <property type="entry name" value="Leucine-rich repeat receptor-like kinase"/>
    <property type="match status" value="1"/>
</dbReference>
<comment type="caution">
    <text evidence="12">The sequence shown here is derived from an EMBL/GenBank/DDBJ whole genome shotgun (WGS) entry which is preliminary data.</text>
</comment>
<gene>
    <name evidence="12" type="ORF">QN277_005895</name>
</gene>
<dbReference type="InterPro" id="IPR001611">
    <property type="entry name" value="Leu-rich_rpt"/>
</dbReference>
<dbReference type="AlphaFoldDB" id="A0AAE1IY30"/>
<dbReference type="SUPFAM" id="SSF52058">
    <property type="entry name" value="L domain-like"/>
    <property type="match status" value="1"/>
</dbReference>
<keyword evidence="6 9" id="KW-0472">Membrane</keyword>
<feature type="region of interest" description="Disordered" evidence="8">
    <location>
        <begin position="316"/>
        <end position="344"/>
    </location>
</feature>
<dbReference type="PANTHER" id="PTHR46084:SF1">
    <property type="entry name" value="PROTEIN MALE DISCOVERER 2"/>
    <property type="match status" value="1"/>
</dbReference>
<keyword evidence="13" id="KW-1185">Reference proteome</keyword>
<organism evidence="12 13">
    <name type="scientific">Acacia crassicarpa</name>
    <name type="common">northern wattle</name>
    <dbReference type="NCBI Taxonomy" id="499986"/>
    <lineage>
        <taxon>Eukaryota</taxon>
        <taxon>Viridiplantae</taxon>
        <taxon>Streptophyta</taxon>
        <taxon>Embryophyta</taxon>
        <taxon>Tracheophyta</taxon>
        <taxon>Spermatophyta</taxon>
        <taxon>Magnoliopsida</taxon>
        <taxon>eudicotyledons</taxon>
        <taxon>Gunneridae</taxon>
        <taxon>Pentapetalae</taxon>
        <taxon>rosids</taxon>
        <taxon>fabids</taxon>
        <taxon>Fabales</taxon>
        <taxon>Fabaceae</taxon>
        <taxon>Caesalpinioideae</taxon>
        <taxon>mimosoid clade</taxon>
        <taxon>Acacieae</taxon>
        <taxon>Acacia</taxon>
    </lineage>
</organism>
<proteinExistence type="predicted"/>
<dbReference type="Proteomes" id="UP001293593">
    <property type="component" value="Unassembled WGS sequence"/>
</dbReference>
<evidence type="ECO:0000256" key="1">
    <source>
        <dbReference type="ARBA" id="ARBA00022614"/>
    </source>
</evidence>
<keyword evidence="2 9" id="KW-0812">Transmembrane</keyword>
<comment type="subcellular location">
    <subcellularLocation>
        <location evidence="7">Endomembrane system</location>
        <topology evidence="7">Single-pass type I membrane protein</topology>
    </subcellularLocation>
</comment>
<dbReference type="SUPFAM" id="SSF56112">
    <property type="entry name" value="Protein kinase-like (PK-like)"/>
    <property type="match status" value="1"/>
</dbReference>
<evidence type="ECO:0000256" key="3">
    <source>
        <dbReference type="ARBA" id="ARBA00022729"/>
    </source>
</evidence>
<sequence>MGVRWNQFGLWFKIFIVLISSGEIRVCWSLNDEGLALLEFRDRITFDPYEALMNWNPNDGNPCNWLGVHCIDTKVQILDLNSLSLEGTLAPQLGKLSHLKSLVLCKNKFSGTIPKELGGLAKLELLDLRDNNFTGSIPVEVSSLPELKHLLLCSNNIKVNVFQDVEEPKLPSKWLFVNKCTSPITSVFGGLNRKFGNGVWQRNFILLNKAVSIVIQIKGELVKYFNALVPPLLQLNKALQDCQLNLYHNEHDFHKSMIAQAIPNIINSARRMLLDQSSNLAAIPVSVGLTKPVVPFPATLSSGAFPAIPHVKQQNLSPVPPPTVNSPPNTPNQDQSSIGKQEHSTQGTSRNLWIYRIIIISFVAALIIIAMAIFCLWRVGAAKTIAPWKTGISGQLQKAFITGVPKLNRPELETACENFSNIIDNSVDYTTYKGILSSDVEIAVVSTTVTSSKEWSKNAEMYYKKMISTLSRVNHKNFVNLIGFCEEEEPFTRMMVFEYAPNGSLFDHLHDKEYEDLDWKARKRIIMGIAYCLQYMHHDLIPPVTQSILSSSSIYLMDDLAAKVAYHFSQPWMTEDEFSKEKGSGHFKSPPNENLETDVYNLGMLLLEIISGKLPYSEEQGHLTELAADHIKNNRSVNGMIDSILQSCEKDELDVICEVIQDCIQANPKLRPSMKDIVSRLRGVINISPEGAAPNLSPLWWAELEILSVETN</sequence>
<dbReference type="Gene3D" id="3.80.10.10">
    <property type="entry name" value="Ribonuclease Inhibitor"/>
    <property type="match status" value="1"/>
</dbReference>
<evidence type="ECO:0000256" key="8">
    <source>
        <dbReference type="SAM" id="MobiDB-lite"/>
    </source>
</evidence>
<dbReference type="PROSITE" id="PS50011">
    <property type="entry name" value="PROTEIN_KINASE_DOM"/>
    <property type="match status" value="1"/>
</dbReference>
<accession>A0AAE1IY30</accession>
<evidence type="ECO:0000256" key="4">
    <source>
        <dbReference type="ARBA" id="ARBA00022737"/>
    </source>
</evidence>
<dbReference type="InterPro" id="IPR032675">
    <property type="entry name" value="LRR_dom_sf"/>
</dbReference>
<feature type="compositionally biased region" description="Pro residues" evidence="8">
    <location>
        <begin position="318"/>
        <end position="330"/>
    </location>
</feature>
<dbReference type="PANTHER" id="PTHR46084">
    <property type="entry name" value="PROTEIN MALE DISCOVERER 2"/>
    <property type="match status" value="1"/>
</dbReference>
<dbReference type="InterPro" id="IPR011009">
    <property type="entry name" value="Kinase-like_dom_sf"/>
</dbReference>
<dbReference type="GO" id="GO:0012505">
    <property type="term" value="C:endomembrane system"/>
    <property type="evidence" value="ECO:0007669"/>
    <property type="project" value="UniProtKB-SubCell"/>
</dbReference>
<dbReference type="Pfam" id="PF13855">
    <property type="entry name" value="LRR_8"/>
    <property type="match status" value="1"/>
</dbReference>
<dbReference type="Gene3D" id="3.30.200.20">
    <property type="entry name" value="Phosphorylase Kinase, domain 1"/>
    <property type="match status" value="1"/>
</dbReference>
<dbReference type="InterPro" id="IPR000719">
    <property type="entry name" value="Prot_kinase_dom"/>
</dbReference>
<evidence type="ECO:0000256" key="6">
    <source>
        <dbReference type="ARBA" id="ARBA00023136"/>
    </source>
</evidence>
<protein>
    <recommendedName>
        <fullName evidence="11">Protein kinase domain-containing protein</fullName>
    </recommendedName>
</protein>
<name>A0AAE1IY30_9FABA</name>
<evidence type="ECO:0000256" key="9">
    <source>
        <dbReference type="SAM" id="Phobius"/>
    </source>
</evidence>
<evidence type="ECO:0000313" key="12">
    <source>
        <dbReference type="EMBL" id="KAK4259578.1"/>
    </source>
</evidence>